<feature type="transmembrane region" description="Helical" evidence="1">
    <location>
        <begin position="106"/>
        <end position="129"/>
    </location>
</feature>
<keyword evidence="1" id="KW-0472">Membrane</keyword>
<sequence>CTRECLNVIETLADEEKIGLMKLLHEKMDYAWANLASKEGHGVVRRALAKVVEHGISSDDVAVWAVSSDFGNMENEQKELNAHDYETPTQTQNNIMEFVTETYNILIIWSLTSLVVLASLLFCAAYYLLKVSKAFARRVRNKTCIPPKGSRCCVEPIRKKKCLPRCP</sequence>
<evidence type="ECO:0000313" key="3">
    <source>
        <dbReference type="EMBL" id="JAG55082.1"/>
    </source>
</evidence>
<keyword evidence="1" id="KW-1133">Transmembrane helix</keyword>
<dbReference type="EMBL" id="GBHO01044404">
    <property type="protein sequence ID" value="JAF99199.1"/>
    <property type="molecule type" value="Transcribed_RNA"/>
</dbReference>
<proteinExistence type="predicted"/>
<keyword evidence="1" id="KW-0812">Transmembrane</keyword>
<evidence type="ECO:0000256" key="1">
    <source>
        <dbReference type="SAM" id="Phobius"/>
    </source>
</evidence>
<feature type="non-terminal residue" evidence="2">
    <location>
        <position position="167"/>
    </location>
</feature>
<reference evidence="3" key="3">
    <citation type="submission" date="2014-09" db="EMBL/GenBank/DDBJ databases">
        <authorList>
            <person name="Magalhaes I.L.F."/>
            <person name="Oliveira U."/>
            <person name="Santos F.R."/>
            <person name="Vidigal T.H.D.A."/>
            <person name="Brescovit A.D."/>
            <person name="Santos A.J."/>
        </authorList>
    </citation>
    <scope>NUCLEOTIDE SEQUENCE</scope>
</reference>
<dbReference type="EMBL" id="GBRD01010742">
    <property type="protein sequence ID" value="JAG55082.1"/>
    <property type="molecule type" value="Transcribed_RNA"/>
</dbReference>
<protein>
    <submittedName>
        <fullName evidence="2">Cartilage intermediate layer protein 2</fullName>
    </submittedName>
</protein>
<reference evidence="2" key="2">
    <citation type="submission" date="2014-07" db="EMBL/GenBank/DDBJ databases">
        <authorList>
            <person name="Hull J."/>
        </authorList>
    </citation>
    <scope>NUCLEOTIDE SEQUENCE</scope>
</reference>
<organism evidence="2">
    <name type="scientific">Lygus hesperus</name>
    <name type="common">Western plant bug</name>
    <dbReference type="NCBI Taxonomy" id="30085"/>
    <lineage>
        <taxon>Eukaryota</taxon>
        <taxon>Metazoa</taxon>
        <taxon>Ecdysozoa</taxon>
        <taxon>Arthropoda</taxon>
        <taxon>Hexapoda</taxon>
        <taxon>Insecta</taxon>
        <taxon>Pterygota</taxon>
        <taxon>Neoptera</taxon>
        <taxon>Paraneoptera</taxon>
        <taxon>Hemiptera</taxon>
        <taxon>Heteroptera</taxon>
        <taxon>Panheteroptera</taxon>
        <taxon>Cimicomorpha</taxon>
        <taxon>Miridae</taxon>
        <taxon>Mirini</taxon>
        <taxon>Lygus</taxon>
    </lineage>
</organism>
<feature type="non-terminal residue" evidence="2">
    <location>
        <position position="1"/>
    </location>
</feature>
<gene>
    <name evidence="2" type="primary">CILP2</name>
    <name evidence="2" type="ORF">CM83_100682</name>
</gene>
<accession>A0A0A9W2W8</accession>
<name>A0A0A9W2W8_LYGHE</name>
<dbReference type="AlphaFoldDB" id="A0A0A9W2W8"/>
<reference evidence="2" key="1">
    <citation type="journal article" date="2014" name="PLoS ONE">
        <title>Transcriptome-Based Identification of ABC Transporters in the Western Tarnished Plant Bug Lygus hesperus.</title>
        <authorList>
            <person name="Hull J.J."/>
            <person name="Chaney K."/>
            <person name="Geib S.M."/>
            <person name="Fabrick J.A."/>
            <person name="Brent C.S."/>
            <person name="Walsh D."/>
            <person name="Lavine L.C."/>
        </authorList>
    </citation>
    <scope>NUCLEOTIDE SEQUENCE</scope>
</reference>
<evidence type="ECO:0000313" key="2">
    <source>
        <dbReference type="EMBL" id="JAF99199.1"/>
    </source>
</evidence>